<accession>A0A6J7XE33</accession>
<organism evidence="6">
    <name type="scientific">uncultured Caudovirales phage</name>
    <dbReference type="NCBI Taxonomy" id="2100421"/>
    <lineage>
        <taxon>Viruses</taxon>
        <taxon>Duplodnaviria</taxon>
        <taxon>Heunggongvirae</taxon>
        <taxon>Uroviricota</taxon>
        <taxon>Caudoviricetes</taxon>
        <taxon>Peduoviridae</taxon>
        <taxon>Maltschvirus</taxon>
        <taxon>Maltschvirus maltsch</taxon>
    </lineage>
</organism>
<sequence>MSDETVEVSKKTSKTEYTTVKMTDGREVSFAGKRKVVKETVLDDSKIEVDEGSGIVQFQIGAVAVRMDFRNGETRLLPIPLSLLGRFAGHGGEQKFGDELASPADKPLSEEDMVIAIDDLNAEIQAGKWGKGRAAGGGGVSGASVVVKAIMEATGKDMETVKAYLQKKLDGDKELTRRALYDSFRVAGTRTGIIIKRMEEEKLAKTAKVDADAELDNV</sequence>
<proteinExistence type="predicted"/>
<name>A0A6J7XE33_9CAUD</name>
<dbReference type="EMBL" id="LR797269">
    <property type="protein sequence ID" value="CAB4197752.1"/>
    <property type="molecule type" value="Genomic_DNA"/>
</dbReference>
<evidence type="ECO:0000313" key="2">
    <source>
        <dbReference type="EMBL" id="CAB4170156.1"/>
    </source>
</evidence>
<evidence type="ECO:0000313" key="1">
    <source>
        <dbReference type="EMBL" id="CAB4149792.1"/>
    </source>
</evidence>
<gene>
    <name evidence="3" type="ORF">UFOVP1079_26</name>
    <name evidence="4" type="ORF">UFOVP1320_30</name>
    <name evidence="5" type="ORF">UFOVP1431_25</name>
    <name evidence="6" type="ORF">UFOVP1527_26</name>
    <name evidence="1" type="ORF">UFOVP548_45</name>
    <name evidence="2" type="ORF">UFOVP904_45</name>
</gene>
<reference evidence="6" key="1">
    <citation type="submission" date="2020-05" db="EMBL/GenBank/DDBJ databases">
        <authorList>
            <person name="Chiriac C."/>
            <person name="Salcher M."/>
            <person name="Ghai R."/>
            <person name="Kavagutti S V."/>
        </authorList>
    </citation>
    <scope>NUCLEOTIDE SEQUENCE</scope>
</reference>
<dbReference type="EMBL" id="LR798373">
    <property type="protein sequence ID" value="CAB5227300.1"/>
    <property type="molecule type" value="Genomic_DNA"/>
</dbReference>
<evidence type="ECO:0000313" key="4">
    <source>
        <dbReference type="EMBL" id="CAB4197752.1"/>
    </source>
</evidence>
<protein>
    <submittedName>
        <fullName evidence="6">Uncharacterized protein</fullName>
    </submittedName>
</protein>
<evidence type="ECO:0000313" key="6">
    <source>
        <dbReference type="EMBL" id="CAB5227300.1"/>
    </source>
</evidence>
<evidence type="ECO:0000313" key="3">
    <source>
        <dbReference type="EMBL" id="CAB4182528.1"/>
    </source>
</evidence>
<dbReference type="EMBL" id="LR797378">
    <property type="protein sequence ID" value="CAB4211711.1"/>
    <property type="molecule type" value="Genomic_DNA"/>
</dbReference>
<dbReference type="EMBL" id="LR797037">
    <property type="protein sequence ID" value="CAB4182528.1"/>
    <property type="molecule type" value="Genomic_DNA"/>
</dbReference>
<dbReference type="EMBL" id="LR796520">
    <property type="protein sequence ID" value="CAB4149792.1"/>
    <property type="molecule type" value="Genomic_DNA"/>
</dbReference>
<evidence type="ECO:0000313" key="5">
    <source>
        <dbReference type="EMBL" id="CAB4211711.1"/>
    </source>
</evidence>
<dbReference type="EMBL" id="LR796851">
    <property type="protein sequence ID" value="CAB4170156.1"/>
    <property type="molecule type" value="Genomic_DNA"/>
</dbReference>